<dbReference type="PANTHER" id="PTHR10806:SF6">
    <property type="entry name" value="SIGNAL PEPTIDASE COMPLEX CATALYTIC SUBUNIT SEC11"/>
    <property type="match status" value="1"/>
</dbReference>
<proteinExistence type="predicted"/>
<keyword evidence="3 6" id="KW-1133">Transmembrane helix</keyword>
<feature type="domain" description="Peptidase S26" evidence="7">
    <location>
        <begin position="17"/>
        <end position="77"/>
    </location>
</feature>
<keyword evidence="8" id="KW-0378">Hydrolase</keyword>
<dbReference type="AlphaFoldDB" id="A0A4Z0YCG3"/>
<dbReference type="PRINTS" id="PR00728">
    <property type="entry name" value="SIGNALPTASE"/>
</dbReference>
<evidence type="ECO:0000256" key="1">
    <source>
        <dbReference type="ARBA" id="ARBA00004370"/>
    </source>
</evidence>
<evidence type="ECO:0000256" key="4">
    <source>
        <dbReference type="ARBA" id="ARBA00023136"/>
    </source>
</evidence>
<evidence type="ECO:0000256" key="5">
    <source>
        <dbReference type="NCBIfam" id="TIGR02228"/>
    </source>
</evidence>
<dbReference type="RefSeq" id="WP_167875109.1">
    <property type="nucleotide sequence ID" value="NZ_JAJUFJ010000009.1"/>
</dbReference>
<evidence type="ECO:0000313" key="8">
    <source>
        <dbReference type="EMBL" id="TGJ77638.1"/>
    </source>
</evidence>
<comment type="caution">
    <text evidence="8">The sequence shown here is derived from an EMBL/GenBank/DDBJ whole genome shotgun (WGS) entry which is preliminary data.</text>
</comment>
<dbReference type="InterPro" id="IPR036286">
    <property type="entry name" value="LexA/Signal_pep-like_sf"/>
</dbReference>
<organism evidence="8 9">
    <name type="scientific">Caproiciproducens galactitolivorans</name>
    <dbReference type="NCBI Taxonomy" id="642589"/>
    <lineage>
        <taxon>Bacteria</taxon>
        <taxon>Bacillati</taxon>
        <taxon>Bacillota</taxon>
        <taxon>Clostridia</taxon>
        <taxon>Eubacteriales</taxon>
        <taxon>Acutalibacteraceae</taxon>
        <taxon>Caproiciproducens</taxon>
    </lineage>
</organism>
<dbReference type="Pfam" id="PF10502">
    <property type="entry name" value="Peptidase_S26"/>
    <property type="match status" value="1"/>
</dbReference>
<dbReference type="EMBL" id="SRMQ01000001">
    <property type="protein sequence ID" value="TGJ77638.1"/>
    <property type="molecule type" value="Genomic_DNA"/>
</dbReference>
<comment type="subcellular location">
    <subcellularLocation>
        <location evidence="1">Membrane</location>
    </subcellularLocation>
</comment>
<dbReference type="SUPFAM" id="SSF51306">
    <property type="entry name" value="LexA/Signal peptidase"/>
    <property type="match status" value="1"/>
</dbReference>
<keyword evidence="4 6" id="KW-0472">Membrane</keyword>
<evidence type="ECO:0000259" key="7">
    <source>
        <dbReference type="Pfam" id="PF10502"/>
    </source>
</evidence>
<dbReference type="Gene3D" id="2.10.109.10">
    <property type="entry name" value="Umud Fragment, subunit A"/>
    <property type="match status" value="1"/>
</dbReference>
<dbReference type="GO" id="GO:0009003">
    <property type="term" value="F:signal peptidase activity"/>
    <property type="evidence" value="ECO:0007669"/>
    <property type="project" value="UniProtKB-EC"/>
</dbReference>
<dbReference type="EC" id="3.4.21.89" evidence="5"/>
<evidence type="ECO:0000256" key="3">
    <source>
        <dbReference type="ARBA" id="ARBA00022989"/>
    </source>
</evidence>
<dbReference type="GO" id="GO:0006465">
    <property type="term" value="P:signal peptide processing"/>
    <property type="evidence" value="ECO:0007669"/>
    <property type="project" value="UniProtKB-UniRule"/>
</dbReference>
<feature type="transmembrane region" description="Helical" evidence="6">
    <location>
        <begin position="141"/>
        <end position="161"/>
    </location>
</feature>
<accession>A0A4Z0YCG3</accession>
<dbReference type="InterPro" id="IPR001733">
    <property type="entry name" value="Peptidase_S26B"/>
</dbReference>
<keyword evidence="9" id="KW-1185">Reference proteome</keyword>
<dbReference type="InterPro" id="IPR019533">
    <property type="entry name" value="Peptidase_S26"/>
</dbReference>
<name>A0A4Z0YCG3_9FIRM</name>
<dbReference type="PANTHER" id="PTHR10806">
    <property type="entry name" value="SIGNAL PEPTIDASE COMPLEX CATALYTIC SUBUNIT SEC11"/>
    <property type="match status" value="1"/>
</dbReference>
<protein>
    <recommendedName>
        <fullName evidence="5">Signal peptidase I</fullName>
        <ecNumber evidence="5">3.4.21.89</ecNumber>
    </recommendedName>
</protein>
<dbReference type="Proteomes" id="UP000297714">
    <property type="component" value="Unassembled WGS sequence"/>
</dbReference>
<dbReference type="GO" id="GO:0004252">
    <property type="term" value="F:serine-type endopeptidase activity"/>
    <property type="evidence" value="ECO:0007669"/>
    <property type="project" value="UniProtKB-UniRule"/>
</dbReference>
<dbReference type="CDD" id="cd06530">
    <property type="entry name" value="S26_SPase_I"/>
    <property type="match status" value="1"/>
</dbReference>
<keyword evidence="2 6" id="KW-0812">Transmembrane</keyword>
<sequence>MKKASKIFDKIFSAIALLIVLAAAVIVAGPRIIGWQPFEVLSGSMEPTYPVGSVIYVSKADPQSVKVNDPITFYLSDGTTVVTHRVIKIDAENQLFYTKGDANKDADAGPTPYSRLIGKPRFFIPGMGFFTSYVNTPRGRIITATALVCLVIIAFLPGLLMKIGRKESNTKADNRSKEG</sequence>
<gene>
    <name evidence="8" type="primary">sipW</name>
    <name evidence="8" type="ORF">CAGA_00290</name>
</gene>
<reference evidence="8 9" key="1">
    <citation type="submission" date="2019-04" db="EMBL/GenBank/DDBJ databases">
        <authorList>
            <person name="Poehlein A."/>
            <person name="Bengelsdorf F.R."/>
            <person name="Duerre P."/>
            <person name="Daniel R."/>
        </authorList>
    </citation>
    <scope>NUCLEOTIDE SEQUENCE [LARGE SCALE GENOMIC DNA]</scope>
    <source>
        <strain evidence="8 9">BS-1</strain>
    </source>
</reference>
<dbReference type="NCBIfam" id="TIGR02228">
    <property type="entry name" value="sigpep_I_arch"/>
    <property type="match status" value="1"/>
</dbReference>
<dbReference type="GO" id="GO:0016020">
    <property type="term" value="C:membrane"/>
    <property type="evidence" value="ECO:0007669"/>
    <property type="project" value="UniProtKB-SubCell"/>
</dbReference>
<evidence type="ECO:0000256" key="2">
    <source>
        <dbReference type="ARBA" id="ARBA00022692"/>
    </source>
</evidence>
<feature type="transmembrane region" description="Helical" evidence="6">
    <location>
        <begin position="12"/>
        <end position="33"/>
    </location>
</feature>
<evidence type="ECO:0000313" key="9">
    <source>
        <dbReference type="Proteomes" id="UP000297714"/>
    </source>
</evidence>
<evidence type="ECO:0000256" key="6">
    <source>
        <dbReference type="SAM" id="Phobius"/>
    </source>
</evidence>